<sequence>MFFKSLKNKRTLLSTKFGIFGLFSLSLLIMTPAYADVTSISLEKSFFTIDENFSFIGEQDGKDIVFVIIRDSNGNFKGMLSDPGPSQGEFSVIPRPVSNFFNNEGIYNATAFIDDQKEEEGIVIKIEFDGKKIFEIPDSVLELKPIPDVEIDELKTVSFTVSVTDSSIENVVYSLEGNVPSGATINSDTGKFVWTPTGSHGNNPGAEYTFDIVATSGSQIDRESITITVNEPTAVPPEPKEKESEKETEPKQTTQEPEELEIPAPFVDESKDPQSYVDRYNNEASYKKWFDDNYPEYSSIYEAVGLEEHLEIPAPFVDESKDPQSYVDRYNNEASYKKWFDDNYPEYSSIYEAVGLEEHLEIPAPFVDESKDPQSYVDRYNNEASYKKWFDKTYPEMTIYEAVGLEEPEVIEPEFGECGEGTKLIDGKCTVIASESKGGGCLIATAAYGSEMAPQVQLLREIRDNQLLNTNSGTSFMTGFNQLYYSFSPHIADMQRENPMFKEAVKIGITPLLSSLSVMEYAESESQVLGYGIGVIMMNIGIYFAAPAMLFYGIKKVRRVRF</sequence>
<dbReference type="Pfam" id="PF05345">
    <property type="entry name" value="He_PIG"/>
    <property type="match status" value="1"/>
</dbReference>
<dbReference type="HOGENOM" id="CLU_035965_0_0_2"/>
<keyword evidence="2" id="KW-0812">Transmembrane</keyword>
<dbReference type="SUPFAM" id="SSF49313">
    <property type="entry name" value="Cadherin-like"/>
    <property type="match status" value="1"/>
</dbReference>
<feature type="transmembrane region" description="Helical" evidence="2">
    <location>
        <begin position="528"/>
        <end position="552"/>
    </location>
</feature>
<evidence type="ECO:0000313" key="3">
    <source>
        <dbReference type="EMBL" id="AJM91837.1"/>
    </source>
</evidence>
<dbReference type="EMBL" id="CP010868">
    <property type="protein sequence ID" value="AJM91837.1"/>
    <property type="molecule type" value="Genomic_DNA"/>
</dbReference>
<dbReference type="InterPro" id="IPR015919">
    <property type="entry name" value="Cadherin-like_sf"/>
</dbReference>
<accession>A0A0C5C9F4</accession>
<reference evidence="4" key="1">
    <citation type="submission" date="2015-02" db="EMBL/GenBank/DDBJ databases">
        <title>Characterization of two novel Thaumarchaeota isolated from the Northern Adriatic Sea.</title>
        <authorList>
            <person name="Bayer B."/>
            <person name="Vojvoda J."/>
            <person name="Offre P."/>
            <person name="Srivastava A."/>
            <person name="Elisabeth N."/>
            <person name="Garcia J.A.L."/>
            <person name="Schleper C."/>
            <person name="Herndl G.J."/>
        </authorList>
    </citation>
    <scope>NUCLEOTIDE SEQUENCE [LARGE SCALE GENOMIC DNA]</scope>
    <source>
        <strain evidence="4">D3C</strain>
    </source>
</reference>
<dbReference type="InterPro" id="IPR013783">
    <property type="entry name" value="Ig-like_fold"/>
</dbReference>
<evidence type="ECO:0000256" key="2">
    <source>
        <dbReference type="SAM" id="Phobius"/>
    </source>
</evidence>
<protein>
    <submittedName>
        <fullName evidence="3">Ig family protein</fullName>
    </submittedName>
</protein>
<dbReference type="NCBIfam" id="NF041770">
    <property type="entry name" value="CFI_box_CTERM"/>
    <property type="match status" value="1"/>
</dbReference>
<dbReference type="KEGG" id="nid:NPIRD3C_0623"/>
<feature type="compositionally biased region" description="Basic and acidic residues" evidence="1">
    <location>
        <begin position="238"/>
        <end position="250"/>
    </location>
</feature>
<dbReference type="GO" id="GO:0005509">
    <property type="term" value="F:calcium ion binding"/>
    <property type="evidence" value="ECO:0007669"/>
    <property type="project" value="InterPro"/>
</dbReference>
<dbReference type="AlphaFoldDB" id="A0A0C5C9F4"/>
<evidence type="ECO:0000256" key="1">
    <source>
        <dbReference type="SAM" id="MobiDB-lite"/>
    </source>
</evidence>
<dbReference type="GO" id="GO:0016020">
    <property type="term" value="C:membrane"/>
    <property type="evidence" value="ECO:0007669"/>
    <property type="project" value="InterPro"/>
</dbReference>
<dbReference type="Gene3D" id="2.60.40.10">
    <property type="entry name" value="Immunoglobulins"/>
    <property type="match status" value="1"/>
</dbReference>
<organism evidence="3 4">
    <name type="scientific">Nitrosopumilus piranensis</name>
    <dbReference type="NCBI Taxonomy" id="1582439"/>
    <lineage>
        <taxon>Archaea</taxon>
        <taxon>Nitrososphaerota</taxon>
        <taxon>Nitrososphaeria</taxon>
        <taxon>Nitrosopumilales</taxon>
        <taxon>Nitrosopumilaceae</taxon>
        <taxon>Nitrosopumilus</taxon>
    </lineage>
</organism>
<keyword evidence="4" id="KW-1185">Reference proteome</keyword>
<name>A0A0C5C9F4_9ARCH</name>
<reference evidence="3 4" key="3">
    <citation type="journal article" date="2019" name="Int. J. Syst. Evol. Microbiol.">
        <title>Nitrosopumilus adriaticus sp. nov. and Nitrosopumilus piranensis sp. nov., two ammonia-oxidizing archaea from the Adriatic Sea and members of the class Nitrososphaeria.</title>
        <authorList>
            <person name="Bayer B."/>
            <person name="Vojvoda J."/>
            <person name="Reinthaler T."/>
            <person name="Reyes C."/>
            <person name="Pinto M."/>
            <person name="Herndl G.J."/>
        </authorList>
    </citation>
    <scope>NUCLEOTIDE SEQUENCE [LARGE SCALE GENOMIC DNA]</scope>
    <source>
        <strain evidence="3 4">D3C</strain>
    </source>
</reference>
<dbReference type="Proteomes" id="UP000032027">
    <property type="component" value="Chromosome"/>
</dbReference>
<feature type="region of interest" description="Disordered" evidence="1">
    <location>
        <begin position="221"/>
        <end position="274"/>
    </location>
</feature>
<reference evidence="3 4" key="2">
    <citation type="journal article" date="2016" name="ISME J.">
        <title>Physiological and genomic characterization of two novel marine thaumarchaeal strains indicates niche differentiation.</title>
        <authorList>
            <person name="Bayer B."/>
            <person name="Vojvoda J."/>
            <person name="Offre P."/>
            <person name="Alves R.J."/>
            <person name="Elisabeth N.H."/>
            <person name="Garcia J.A."/>
            <person name="Volland J.M."/>
            <person name="Srivastava A."/>
            <person name="Schleper C."/>
            <person name="Herndl G.J."/>
        </authorList>
    </citation>
    <scope>NUCLEOTIDE SEQUENCE [LARGE SCALE GENOMIC DNA]</scope>
    <source>
        <strain evidence="3 4">D3C</strain>
    </source>
</reference>
<dbReference type="InterPro" id="IPR049886">
    <property type="entry name" value="CFI_box_CTERM_dom"/>
</dbReference>
<proteinExistence type="predicted"/>
<dbReference type="STRING" id="1582439.NPIRD3C_0623"/>
<gene>
    <name evidence="3" type="ORF">NPIRD3C_0623</name>
</gene>
<keyword evidence="2" id="KW-1133">Transmembrane helix</keyword>
<feature type="compositionally biased region" description="Polar residues" evidence="1">
    <location>
        <begin position="221"/>
        <end position="231"/>
    </location>
</feature>
<dbReference type="PATRIC" id="fig|1582439.9.peg.635"/>
<keyword evidence="2" id="KW-0472">Membrane</keyword>
<evidence type="ECO:0000313" key="4">
    <source>
        <dbReference type="Proteomes" id="UP000032027"/>
    </source>
</evidence>